<dbReference type="InterPro" id="IPR045864">
    <property type="entry name" value="aa-tRNA-synth_II/BPL/LPL"/>
</dbReference>
<dbReference type="GO" id="GO:0070154">
    <property type="term" value="P:mitochondrial lysyl-tRNA aminoacylation"/>
    <property type="evidence" value="ECO:0007669"/>
    <property type="project" value="TreeGrafter"/>
</dbReference>
<dbReference type="PANTHER" id="PTHR42918:SF5">
    <property type="entry name" value="LYSINE--TRNA LIGASE, MITOCHONDRIAL"/>
    <property type="match status" value="1"/>
</dbReference>
<dbReference type="AlphaFoldDB" id="A0A6H0XSC3"/>
<evidence type="ECO:0000313" key="7">
    <source>
        <dbReference type="Proteomes" id="UP000503462"/>
    </source>
</evidence>
<dbReference type="PANTHER" id="PTHR42918">
    <property type="entry name" value="LYSYL-TRNA SYNTHETASE"/>
    <property type="match status" value="1"/>
</dbReference>
<dbReference type="InterPro" id="IPR012340">
    <property type="entry name" value="NA-bd_OB-fold"/>
</dbReference>
<dbReference type="Proteomes" id="UP000503462">
    <property type="component" value="Chromosome 2"/>
</dbReference>
<evidence type="ECO:0000256" key="1">
    <source>
        <dbReference type="ARBA" id="ARBA00022598"/>
    </source>
</evidence>
<dbReference type="GO" id="GO:0005524">
    <property type="term" value="F:ATP binding"/>
    <property type="evidence" value="ECO:0007669"/>
    <property type="project" value="UniProtKB-KW"/>
</dbReference>
<evidence type="ECO:0000256" key="2">
    <source>
        <dbReference type="ARBA" id="ARBA00022741"/>
    </source>
</evidence>
<dbReference type="SUPFAM" id="SSF55681">
    <property type="entry name" value="Class II aaRS and biotin synthetases"/>
    <property type="match status" value="1"/>
</dbReference>
<dbReference type="PROSITE" id="PS50862">
    <property type="entry name" value="AA_TRNA_LIGASE_II"/>
    <property type="match status" value="1"/>
</dbReference>
<evidence type="ECO:0000259" key="5">
    <source>
        <dbReference type="PROSITE" id="PS50862"/>
    </source>
</evidence>
<feature type="domain" description="Aminoacyl-transfer RNA synthetases class-II family profile" evidence="5">
    <location>
        <begin position="197"/>
        <end position="503"/>
    </location>
</feature>
<dbReference type="GO" id="GO:0005739">
    <property type="term" value="C:mitochondrion"/>
    <property type="evidence" value="ECO:0007669"/>
    <property type="project" value="TreeGrafter"/>
</dbReference>
<name>A0A6H0XSC3_9PEZI</name>
<organism evidence="6 7">
    <name type="scientific">Peltaster fructicola</name>
    <dbReference type="NCBI Taxonomy" id="286661"/>
    <lineage>
        <taxon>Eukaryota</taxon>
        <taxon>Fungi</taxon>
        <taxon>Dikarya</taxon>
        <taxon>Ascomycota</taxon>
        <taxon>Pezizomycotina</taxon>
        <taxon>Dothideomycetes</taxon>
        <taxon>Dothideomycetes incertae sedis</taxon>
        <taxon>Peltaster</taxon>
    </lineage>
</organism>
<dbReference type="GO" id="GO:0004824">
    <property type="term" value="F:lysine-tRNA ligase activity"/>
    <property type="evidence" value="ECO:0007669"/>
    <property type="project" value="InterPro"/>
</dbReference>
<dbReference type="Gene3D" id="3.30.930.10">
    <property type="entry name" value="Bira Bifunctional Protein, Domain 2"/>
    <property type="match status" value="1"/>
</dbReference>
<gene>
    <name evidence="6" type="ORF">AMS68_003151</name>
</gene>
<dbReference type="InterPro" id="IPR004364">
    <property type="entry name" value="Aa-tRNA-synt_II"/>
</dbReference>
<evidence type="ECO:0000256" key="3">
    <source>
        <dbReference type="ARBA" id="ARBA00022840"/>
    </source>
</evidence>
<keyword evidence="2" id="KW-0547">Nucleotide-binding</keyword>
<proteinExistence type="predicted"/>
<keyword evidence="4" id="KW-0030">Aminoacyl-tRNA synthetase</keyword>
<dbReference type="SUPFAM" id="SSF50249">
    <property type="entry name" value="Nucleic acid-binding proteins"/>
    <property type="match status" value="1"/>
</dbReference>
<dbReference type="PRINTS" id="PR00982">
    <property type="entry name" value="TRNASYNTHLYS"/>
</dbReference>
<sequence length="538" mass="60429">MAHRVAPRPRASKMPQHVIRRLRPYLFTNFARIVRYASGQAVEAHAASNDYLRRVEHLESAKPRAEWSMLGNLRRCLKTRPGKRGLFLLSSIRAAGSKLVFVTILEDEHPLQIVLKHAQLADTIKKFAAIARKGDTYSFTGLAHRTARGQLSLLATETPALVSPSLHQIPEELADPETLSHYRHVHMLVDPNVRQVLKVRHTVERTIDDFLCAKDFLKVNTPILQAGAGGAIARPFVTQATDLHGKKLNLRIAPELWLKRLIVGGMSRIYEMGPVFRNEGVDATHNPEFTMCEFYAAHATLGELMEWTEHLMLRLHQDTKQYRKEASLEIATSFAQLEFIPTLESKLGYALPDLESTDAVNQLTKLFHDRNIPMPHNPSLPRLLDALAAHYIEPLCDRPTFITHHPVALSPLAKRFQCTQSGQWVSARAELFINHCEIANMYEEQNSPFEQRQAFLEQLKYRAIDGESDGEASIDHSYIEALEWGLPPTGGWGCGVDRLVMLLSGRSRIGDVLSFGNLRNVVGVAQSKQASTSRGSSM</sequence>
<dbReference type="GO" id="GO:0000049">
    <property type="term" value="F:tRNA binding"/>
    <property type="evidence" value="ECO:0007669"/>
    <property type="project" value="TreeGrafter"/>
</dbReference>
<keyword evidence="1" id="KW-0436">Ligase</keyword>
<dbReference type="InterPro" id="IPR006195">
    <property type="entry name" value="aa-tRNA-synth_II"/>
</dbReference>
<protein>
    <recommendedName>
        <fullName evidence="5">Aminoacyl-transfer RNA synthetases class-II family profile domain-containing protein</fullName>
    </recommendedName>
</protein>
<dbReference type="Gene3D" id="2.40.50.140">
    <property type="entry name" value="Nucleic acid-binding proteins"/>
    <property type="match status" value="1"/>
</dbReference>
<reference evidence="6 7" key="1">
    <citation type="journal article" date="2016" name="Sci. Rep.">
        <title>Peltaster fructicola genome reveals evolution from an invasive phytopathogen to an ectophytic parasite.</title>
        <authorList>
            <person name="Xu C."/>
            <person name="Chen H."/>
            <person name="Gleason M.L."/>
            <person name="Xu J.R."/>
            <person name="Liu H."/>
            <person name="Zhang R."/>
            <person name="Sun G."/>
        </authorList>
    </citation>
    <scope>NUCLEOTIDE SEQUENCE [LARGE SCALE GENOMIC DNA]</scope>
    <source>
        <strain evidence="6 7">LNHT1506</strain>
    </source>
</reference>
<evidence type="ECO:0000256" key="4">
    <source>
        <dbReference type="ARBA" id="ARBA00023146"/>
    </source>
</evidence>
<dbReference type="InterPro" id="IPR018149">
    <property type="entry name" value="Lys-tRNA-synth_II_C"/>
</dbReference>
<accession>A0A6H0XSC3</accession>
<keyword evidence="7" id="KW-1185">Reference proteome</keyword>
<evidence type="ECO:0000313" key="6">
    <source>
        <dbReference type="EMBL" id="QIW97633.1"/>
    </source>
</evidence>
<dbReference type="EMBL" id="CP051140">
    <property type="protein sequence ID" value="QIW97633.1"/>
    <property type="molecule type" value="Genomic_DNA"/>
</dbReference>
<dbReference type="OrthoDB" id="21243at2759"/>
<keyword evidence="3" id="KW-0067">ATP-binding</keyword>
<dbReference type="Pfam" id="PF00152">
    <property type="entry name" value="tRNA-synt_2"/>
    <property type="match status" value="1"/>
</dbReference>